<accession>A0A915DY30</accession>
<evidence type="ECO:0000313" key="2">
    <source>
        <dbReference type="WBParaSite" id="jg24898"/>
    </source>
</evidence>
<name>A0A915DY30_9BILA</name>
<sequence length="342" mass="39396">MGILQNALNQAPVPPVIQPIEMQAFVEENNRKNKDGSKQDWRCENYPEKNGGCKASLQTVTTGNVFTSSSRTMEPVRTTMLWMKGGYAQHHQKPMELLNHELQSAPLSCVPSLSSSAVRKTIRRVRIANQIPIVEGRNVQDIDIPRESRMYTDGAGRQQLFFLGDSGRDDAERILLFGKERHIDWSGEMKLMYLDGSFQMTPPPFYQKQIAAHGLSARNQEPEFSLRAKMLMSLAFVPPENIWNDFRLLKTHLLSYDQVLAPVINWFETYYVGTAMRDPMFPVRWWSCYERTLAGETERITLQRLLIVDFTLLSGVDHPNVARFLQDLKEIQRSHDKRYETT</sequence>
<proteinExistence type="predicted"/>
<evidence type="ECO:0000313" key="1">
    <source>
        <dbReference type="Proteomes" id="UP000887574"/>
    </source>
</evidence>
<protein>
    <submittedName>
        <fullName evidence="2">Uncharacterized protein</fullName>
    </submittedName>
</protein>
<reference evidence="2" key="1">
    <citation type="submission" date="2022-11" db="UniProtKB">
        <authorList>
            <consortium name="WormBaseParasite"/>
        </authorList>
    </citation>
    <scope>IDENTIFICATION</scope>
</reference>
<keyword evidence="1" id="KW-1185">Reference proteome</keyword>
<dbReference type="WBParaSite" id="jg24898">
    <property type="protein sequence ID" value="jg24898"/>
    <property type="gene ID" value="jg24898"/>
</dbReference>
<organism evidence="1 2">
    <name type="scientific">Ditylenchus dipsaci</name>
    <dbReference type="NCBI Taxonomy" id="166011"/>
    <lineage>
        <taxon>Eukaryota</taxon>
        <taxon>Metazoa</taxon>
        <taxon>Ecdysozoa</taxon>
        <taxon>Nematoda</taxon>
        <taxon>Chromadorea</taxon>
        <taxon>Rhabditida</taxon>
        <taxon>Tylenchina</taxon>
        <taxon>Tylenchomorpha</taxon>
        <taxon>Sphaerularioidea</taxon>
        <taxon>Anguinidae</taxon>
        <taxon>Anguininae</taxon>
        <taxon>Ditylenchus</taxon>
    </lineage>
</organism>
<dbReference type="Proteomes" id="UP000887574">
    <property type="component" value="Unplaced"/>
</dbReference>
<dbReference type="AlphaFoldDB" id="A0A915DY30"/>